<feature type="coiled-coil region" evidence="12">
    <location>
        <begin position="381"/>
        <end position="434"/>
    </location>
</feature>
<proteinExistence type="predicted"/>
<feature type="domain" description="Ion transport" evidence="15">
    <location>
        <begin position="114"/>
        <end position="344"/>
    </location>
</feature>
<dbReference type="EMBL" id="CAJVPK010000341">
    <property type="protein sequence ID" value="CAG8496938.1"/>
    <property type="molecule type" value="Genomic_DNA"/>
</dbReference>
<evidence type="ECO:0000313" key="16">
    <source>
        <dbReference type="EMBL" id="CAG8496938.1"/>
    </source>
</evidence>
<keyword evidence="17" id="KW-1185">Reference proteome</keyword>
<keyword evidence="5" id="KW-0631">Potassium channel</keyword>
<dbReference type="PRINTS" id="PR00169">
    <property type="entry name" value="KCHANNEL"/>
</dbReference>
<keyword evidence="10 14" id="KW-0472">Membrane</keyword>
<feature type="transmembrane region" description="Helical" evidence="14">
    <location>
        <begin position="123"/>
        <end position="143"/>
    </location>
</feature>
<feature type="coiled-coil region" evidence="12">
    <location>
        <begin position="594"/>
        <end position="660"/>
    </location>
</feature>
<keyword evidence="12" id="KW-0175">Coiled coil</keyword>
<name>A0A9N8ZIG7_9GLOM</name>
<dbReference type="Pfam" id="PF00520">
    <property type="entry name" value="Ion_trans"/>
    <property type="match status" value="1"/>
</dbReference>
<dbReference type="Proteomes" id="UP000789706">
    <property type="component" value="Unassembled WGS sequence"/>
</dbReference>
<dbReference type="GO" id="GO:0008076">
    <property type="term" value="C:voltage-gated potassium channel complex"/>
    <property type="evidence" value="ECO:0007669"/>
    <property type="project" value="InterPro"/>
</dbReference>
<feature type="region of interest" description="Disordered" evidence="13">
    <location>
        <begin position="1"/>
        <end position="95"/>
    </location>
</feature>
<evidence type="ECO:0000256" key="10">
    <source>
        <dbReference type="ARBA" id="ARBA00023136"/>
    </source>
</evidence>
<evidence type="ECO:0000259" key="15">
    <source>
        <dbReference type="Pfam" id="PF00520"/>
    </source>
</evidence>
<evidence type="ECO:0000256" key="3">
    <source>
        <dbReference type="ARBA" id="ARBA00022538"/>
    </source>
</evidence>
<accession>A0A9N8ZIG7</accession>
<comment type="subcellular location">
    <subcellularLocation>
        <location evidence="1">Membrane</location>
        <topology evidence="1">Multi-pass membrane protein</topology>
    </subcellularLocation>
</comment>
<evidence type="ECO:0000256" key="5">
    <source>
        <dbReference type="ARBA" id="ARBA00022826"/>
    </source>
</evidence>
<feature type="compositionally biased region" description="Polar residues" evidence="13">
    <location>
        <begin position="1"/>
        <end position="22"/>
    </location>
</feature>
<keyword evidence="8 14" id="KW-1133">Transmembrane helix</keyword>
<comment type="caution">
    <text evidence="16">The sequence shown here is derived from an EMBL/GenBank/DDBJ whole genome shotgun (WGS) entry which is preliminary data.</text>
</comment>
<protein>
    <submittedName>
        <fullName evidence="16">5768_t:CDS:1</fullName>
    </submittedName>
</protein>
<dbReference type="GO" id="GO:0005249">
    <property type="term" value="F:voltage-gated potassium channel activity"/>
    <property type="evidence" value="ECO:0007669"/>
    <property type="project" value="InterPro"/>
</dbReference>
<feature type="compositionally biased region" description="Polar residues" evidence="13">
    <location>
        <begin position="84"/>
        <end position="94"/>
    </location>
</feature>
<dbReference type="Gene3D" id="1.20.120.350">
    <property type="entry name" value="Voltage-gated potassium channels. Chain C"/>
    <property type="match status" value="1"/>
</dbReference>
<evidence type="ECO:0000256" key="6">
    <source>
        <dbReference type="ARBA" id="ARBA00022882"/>
    </source>
</evidence>
<evidence type="ECO:0000256" key="8">
    <source>
        <dbReference type="ARBA" id="ARBA00022989"/>
    </source>
</evidence>
<evidence type="ECO:0000256" key="13">
    <source>
        <dbReference type="SAM" id="MobiDB-lite"/>
    </source>
</evidence>
<dbReference type="AlphaFoldDB" id="A0A9N8ZIG7"/>
<evidence type="ECO:0000256" key="4">
    <source>
        <dbReference type="ARBA" id="ARBA00022692"/>
    </source>
</evidence>
<evidence type="ECO:0000256" key="14">
    <source>
        <dbReference type="SAM" id="Phobius"/>
    </source>
</evidence>
<dbReference type="InterPro" id="IPR027359">
    <property type="entry name" value="Volt_channel_dom_sf"/>
</dbReference>
<evidence type="ECO:0000256" key="9">
    <source>
        <dbReference type="ARBA" id="ARBA00023065"/>
    </source>
</evidence>
<feature type="region of interest" description="Disordered" evidence="13">
    <location>
        <begin position="563"/>
        <end position="594"/>
    </location>
</feature>
<evidence type="ECO:0000256" key="2">
    <source>
        <dbReference type="ARBA" id="ARBA00022448"/>
    </source>
</evidence>
<feature type="transmembrane region" description="Helical" evidence="14">
    <location>
        <begin position="241"/>
        <end position="262"/>
    </location>
</feature>
<feature type="compositionally biased region" description="Polar residues" evidence="13">
    <location>
        <begin position="29"/>
        <end position="42"/>
    </location>
</feature>
<dbReference type="Gene3D" id="1.10.287.70">
    <property type="match status" value="1"/>
</dbReference>
<dbReference type="GO" id="GO:0001508">
    <property type="term" value="P:action potential"/>
    <property type="evidence" value="ECO:0007669"/>
    <property type="project" value="TreeGrafter"/>
</dbReference>
<dbReference type="SUPFAM" id="SSF81324">
    <property type="entry name" value="Voltage-gated potassium channels"/>
    <property type="match status" value="1"/>
</dbReference>
<evidence type="ECO:0000256" key="1">
    <source>
        <dbReference type="ARBA" id="ARBA00004141"/>
    </source>
</evidence>
<reference evidence="16" key="1">
    <citation type="submission" date="2021-06" db="EMBL/GenBank/DDBJ databases">
        <authorList>
            <person name="Kallberg Y."/>
            <person name="Tangrot J."/>
            <person name="Rosling A."/>
        </authorList>
    </citation>
    <scope>NUCLEOTIDE SEQUENCE</scope>
    <source>
        <strain evidence="16">AZ414A</strain>
    </source>
</reference>
<evidence type="ECO:0000256" key="11">
    <source>
        <dbReference type="ARBA" id="ARBA00023303"/>
    </source>
</evidence>
<keyword evidence="3" id="KW-0633">Potassium transport</keyword>
<keyword evidence="6" id="KW-0851">Voltage-gated channel</keyword>
<evidence type="ECO:0000256" key="7">
    <source>
        <dbReference type="ARBA" id="ARBA00022958"/>
    </source>
</evidence>
<feature type="transmembrane region" description="Helical" evidence="14">
    <location>
        <begin position="319"/>
        <end position="345"/>
    </location>
</feature>
<evidence type="ECO:0000313" key="17">
    <source>
        <dbReference type="Proteomes" id="UP000789706"/>
    </source>
</evidence>
<sequence length="683" mass="80540">MEKSTYYQRENRQPSLSSQNSFDDGYNSKELNSENYNSPSTSRFRRKESYSSERENRFLTGLKNPSSNREHSNSSFIPKGKKTTYPNNDDSYQSEYIDPNRENELRTELQRKFYYFFEEPKTFWAKAFSAFSLFLSLLVILIICVESLPSTWPWTTRENYLRIWLPLDAITIITFSVDYGGRLYASINRVYYNELSLTLRIFRALRFLRILRLFRISKHALGYNVNYAIAYRVFRRSAYQLFVVLIYVLLIILSSSALLWIIERGTFDLSDNTYYRINEQGQREKSPFQSIIHSFWWSIVTLTTTGYGDYIPASPIGKVIAALTMTCGIMVIALPTSIIGSNFMAEWQERRRIRFQRRFRNTQEQYGTIYDNYQLSKSKRLKQFKENNQILHKTINDIQEHLADINPPRYYKRYKELQLKYIKALEKIKEFEDKEAKYKRFNKNLEPKTTSNIELDKQFNDSTKNFGKKIKDIPRKIRNSTIRKLKIGSSRDPIDKNMIKISLPKEIFKNYNLISDSTYDISNNNSIMRRRRSSLPSISFGSLPITNHTKPEDNLKNIKEKNESLTGESENNNNGWNSVGGSNSSNKNYRNYSEKEENNEYKSLEQEILNLEQIKDRIIQRRCREKASFEVKMDSILKTIMMIESRIEELEQQISRERIRLNILGNGGDQYLSNLTNIAVIAK</sequence>
<keyword evidence="2" id="KW-0813">Transport</keyword>
<evidence type="ECO:0000256" key="12">
    <source>
        <dbReference type="SAM" id="Coils"/>
    </source>
</evidence>
<dbReference type="PANTHER" id="PTHR11537">
    <property type="entry name" value="VOLTAGE-GATED POTASSIUM CHANNEL"/>
    <property type="match status" value="1"/>
</dbReference>
<keyword evidence="4 14" id="KW-0812">Transmembrane</keyword>
<feature type="transmembrane region" description="Helical" evidence="14">
    <location>
        <begin position="163"/>
        <end position="181"/>
    </location>
</feature>
<dbReference type="OrthoDB" id="415460at2759"/>
<feature type="compositionally biased region" description="Low complexity" evidence="13">
    <location>
        <begin position="567"/>
        <end position="591"/>
    </location>
</feature>
<keyword evidence="7" id="KW-0630">Potassium</keyword>
<keyword evidence="9" id="KW-0406">Ion transport</keyword>
<dbReference type="InterPro" id="IPR028325">
    <property type="entry name" value="VG_K_chnl"/>
</dbReference>
<dbReference type="InterPro" id="IPR005821">
    <property type="entry name" value="Ion_trans_dom"/>
</dbReference>
<gene>
    <name evidence="16" type="ORF">DEBURN_LOCUS4471</name>
</gene>
<feature type="compositionally biased region" description="Basic and acidic residues" evidence="13">
    <location>
        <begin position="47"/>
        <end position="57"/>
    </location>
</feature>
<dbReference type="PANTHER" id="PTHR11537:SF254">
    <property type="entry name" value="POTASSIUM VOLTAGE-GATED CHANNEL PROTEIN SHAB"/>
    <property type="match status" value="1"/>
</dbReference>
<organism evidence="16 17">
    <name type="scientific">Diversispora eburnea</name>
    <dbReference type="NCBI Taxonomy" id="1213867"/>
    <lineage>
        <taxon>Eukaryota</taxon>
        <taxon>Fungi</taxon>
        <taxon>Fungi incertae sedis</taxon>
        <taxon>Mucoromycota</taxon>
        <taxon>Glomeromycotina</taxon>
        <taxon>Glomeromycetes</taxon>
        <taxon>Diversisporales</taxon>
        <taxon>Diversisporaceae</taxon>
        <taxon>Diversispora</taxon>
    </lineage>
</organism>
<keyword evidence="11" id="KW-0407">Ion channel</keyword>